<dbReference type="EMBL" id="CM010719">
    <property type="protein sequence ID" value="RZC60246.1"/>
    <property type="molecule type" value="Genomic_DNA"/>
</dbReference>
<gene>
    <name evidence="1" type="ORF">C5167_022008</name>
</gene>
<dbReference type="Proteomes" id="UP000316621">
    <property type="component" value="Chromosome 5"/>
</dbReference>
<dbReference type="Gramene" id="RZC60246">
    <property type="protein sequence ID" value="RZC60246"/>
    <property type="gene ID" value="C5167_022008"/>
</dbReference>
<dbReference type="AlphaFoldDB" id="A0A4Y7JI73"/>
<reference evidence="1 2" key="1">
    <citation type="journal article" date="2018" name="Science">
        <title>The opium poppy genome and morphinan production.</title>
        <authorList>
            <person name="Guo L."/>
            <person name="Winzer T."/>
            <person name="Yang X."/>
            <person name="Li Y."/>
            <person name="Ning Z."/>
            <person name="He Z."/>
            <person name="Teodor R."/>
            <person name="Lu Y."/>
            <person name="Bowser T.A."/>
            <person name="Graham I.A."/>
            <person name="Ye K."/>
        </authorList>
    </citation>
    <scope>NUCLEOTIDE SEQUENCE [LARGE SCALE GENOMIC DNA]</scope>
    <source>
        <strain evidence="2">cv. HN1</strain>
        <tissue evidence="1">Leaves</tissue>
    </source>
</reference>
<proteinExistence type="predicted"/>
<keyword evidence="2" id="KW-1185">Reference proteome</keyword>
<evidence type="ECO:0000313" key="2">
    <source>
        <dbReference type="Proteomes" id="UP000316621"/>
    </source>
</evidence>
<name>A0A4Y7JI73_PAPSO</name>
<protein>
    <submittedName>
        <fullName evidence="1">Uncharacterized protein</fullName>
    </submittedName>
</protein>
<dbReference type="STRING" id="3469.A0A4Y7JI73"/>
<sequence>MSAAIWELYGFTEPMSLSPDHKTVKMLIKINVTGSLPRRGLGSSRGTMYGRRCNDSRKSDMINYRVIKTTISDLEIEAARDSIEVNNFILEVVGEGSREGVPTVIREKESNDLDLVAAQIITDATISNEDRRMVEARNGIKGKAKASEGGLSSGGKLVIKEGVAVVDIDEAVRRMEAANEHQLQAGSLLDFTINIKEPERKRRKYKRRVPLVEEVAVKKAKGVQCGEADPTSAGVLATDVPSGQSLGDDSIILVNPQLGNEMVMVAPINSQ</sequence>
<feature type="non-terminal residue" evidence="1">
    <location>
        <position position="271"/>
    </location>
</feature>
<accession>A0A4Y7JI73</accession>
<evidence type="ECO:0000313" key="1">
    <source>
        <dbReference type="EMBL" id="RZC60246.1"/>
    </source>
</evidence>
<organism evidence="1 2">
    <name type="scientific">Papaver somniferum</name>
    <name type="common">Opium poppy</name>
    <dbReference type="NCBI Taxonomy" id="3469"/>
    <lineage>
        <taxon>Eukaryota</taxon>
        <taxon>Viridiplantae</taxon>
        <taxon>Streptophyta</taxon>
        <taxon>Embryophyta</taxon>
        <taxon>Tracheophyta</taxon>
        <taxon>Spermatophyta</taxon>
        <taxon>Magnoliopsida</taxon>
        <taxon>Ranunculales</taxon>
        <taxon>Papaveraceae</taxon>
        <taxon>Papaveroideae</taxon>
        <taxon>Papaver</taxon>
    </lineage>
</organism>